<keyword evidence="2 3" id="KW-0175">Coiled coil</keyword>
<keyword evidence="6" id="KW-1185">Reference proteome</keyword>
<evidence type="ECO:0000256" key="4">
    <source>
        <dbReference type="SAM" id="MobiDB-lite"/>
    </source>
</evidence>
<dbReference type="AlphaFoldDB" id="A0A1E3QB99"/>
<dbReference type="OrthoDB" id="312015at2759"/>
<name>A0A1E3QB99_LIPST</name>
<evidence type="ECO:0000256" key="1">
    <source>
        <dbReference type="ARBA" id="ARBA00009291"/>
    </source>
</evidence>
<feature type="coiled-coil region" evidence="3">
    <location>
        <begin position="127"/>
        <end position="154"/>
    </location>
</feature>
<evidence type="ECO:0000313" key="5">
    <source>
        <dbReference type="EMBL" id="ODQ74936.1"/>
    </source>
</evidence>
<proteinExistence type="inferred from homology"/>
<evidence type="ECO:0000256" key="2">
    <source>
        <dbReference type="ARBA" id="ARBA00023054"/>
    </source>
</evidence>
<reference evidence="5 6" key="1">
    <citation type="journal article" date="2016" name="Proc. Natl. Acad. Sci. U.S.A.">
        <title>Comparative genomics of biotechnologically important yeasts.</title>
        <authorList>
            <person name="Riley R."/>
            <person name="Haridas S."/>
            <person name="Wolfe K.H."/>
            <person name="Lopes M.R."/>
            <person name="Hittinger C.T."/>
            <person name="Goeker M."/>
            <person name="Salamov A.A."/>
            <person name="Wisecaver J.H."/>
            <person name="Long T.M."/>
            <person name="Calvey C.H."/>
            <person name="Aerts A.L."/>
            <person name="Barry K.W."/>
            <person name="Choi C."/>
            <person name="Clum A."/>
            <person name="Coughlan A.Y."/>
            <person name="Deshpande S."/>
            <person name="Douglass A.P."/>
            <person name="Hanson S.J."/>
            <person name="Klenk H.-P."/>
            <person name="LaButti K.M."/>
            <person name="Lapidus A."/>
            <person name="Lindquist E.A."/>
            <person name="Lipzen A.M."/>
            <person name="Meier-Kolthoff J.P."/>
            <person name="Ohm R.A."/>
            <person name="Otillar R.P."/>
            <person name="Pangilinan J.L."/>
            <person name="Peng Y."/>
            <person name="Rokas A."/>
            <person name="Rosa C.A."/>
            <person name="Scheuner C."/>
            <person name="Sibirny A.A."/>
            <person name="Slot J.C."/>
            <person name="Stielow J.B."/>
            <person name="Sun H."/>
            <person name="Kurtzman C.P."/>
            <person name="Blackwell M."/>
            <person name="Grigoriev I.V."/>
            <person name="Jeffries T.W."/>
        </authorList>
    </citation>
    <scope>NUCLEOTIDE SEQUENCE [LARGE SCALE GENOMIC DNA]</scope>
    <source>
        <strain evidence="5 6">NRRL Y-11557</strain>
    </source>
</reference>
<accession>A0A1E3QB99</accession>
<gene>
    <name evidence="5" type="ORF">LIPSTDRAFT_61794</name>
</gene>
<feature type="region of interest" description="Disordered" evidence="4">
    <location>
        <begin position="431"/>
        <end position="457"/>
    </location>
</feature>
<sequence>MDAETDLNSASRRLNSALISKGLLDQSNRLSFHEGSDARKIINFIYDIIRRRDQDSELKENLVNTIHEHKASETRLKKVITQLESKCDHFERQLNIVAVQREYAVSFLAMLLDLIANEISSNFSTNVKTLELQNRNLQDDIARQKTLLQQIRAQDANERRKRDQQILRMKEKAGFEIRRAKSISTTTGKFNNSSWSSERYMASSQSMRTFSEHPDSGSLFREQASNIIPNVIQELTHENARLIALIRETSLTLNVFTGEKSVNNEEFDNVLQYLPSTFPELSIEINNSLEALREILHEPKYVSIEEVHHREQEIERLKKQLDSMTTNWKDAIQTMDEWNQYMDGKLEMPPPHSLAQQQRHIDQDETNTPDTKMRQTSKEDDKSDDKEDGLNALLVDPNPLTYEMLSNADDKISGKSSKVCTMQDKENVLRAPTRVSESSTLPSRIPIKPKSAKSSSAPTANYPWSMLSEITNKASHFSFSGQQDTEQDEVVTPVKIGHTTPLVPKLSSTARAIDETKAAATPVALGEASIIYGPLAASRFKGTPPSRLEASSLRRYEISKDEGAQHNRNENYDEEDGYDGDNITPTVNQIIDHAGVPPVRRTLSGETIGIGQTPQPRTLLQLTSSPTVELSPIKLSSIESSVPRQPSTMKRERESNTVGIYS</sequence>
<dbReference type="Proteomes" id="UP000094385">
    <property type="component" value="Unassembled WGS sequence"/>
</dbReference>
<feature type="compositionally biased region" description="Basic and acidic residues" evidence="4">
    <location>
        <begin position="371"/>
        <end position="389"/>
    </location>
</feature>
<dbReference type="Pfam" id="PF11559">
    <property type="entry name" value="ADIP"/>
    <property type="match status" value="1"/>
</dbReference>
<feature type="region of interest" description="Disordered" evidence="4">
    <location>
        <begin position="639"/>
        <end position="662"/>
    </location>
</feature>
<dbReference type="STRING" id="675824.A0A1E3QB99"/>
<organism evidence="5 6">
    <name type="scientific">Lipomyces starkeyi NRRL Y-11557</name>
    <dbReference type="NCBI Taxonomy" id="675824"/>
    <lineage>
        <taxon>Eukaryota</taxon>
        <taxon>Fungi</taxon>
        <taxon>Dikarya</taxon>
        <taxon>Ascomycota</taxon>
        <taxon>Saccharomycotina</taxon>
        <taxon>Lipomycetes</taxon>
        <taxon>Lipomycetales</taxon>
        <taxon>Lipomycetaceae</taxon>
        <taxon>Lipomyces</taxon>
    </lineage>
</organism>
<dbReference type="InterPro" id="IPR021622">
    <property type="entry name" value="Afadin/alpha-actinin-bd"/>
</dbReference>
<evidence type="ECO:0000256" key="3">
    <source>
        <dbReference type="SAM" id="Coils"/>
    </source>
</evidence>
<protein>
    <submittedName>
        <fullName evidence="5">Uncharacterized protein</fullName>
    </submittedName>
</protein>
<feature type="compositionally biased region" description="Polar residues" evidence="4">
    <location>
        <begin position="639"/>
        <end position="648"/>
    </location>
</feature>
<comment type="similarity">
    <text evidence="1">Belongs to the ADIP family.</text>
</comment>
<feature type="compositionally biased region" description="Low complexity" evidence="4">
    <location>
        <begin position="442"/>
        <end position="457"/>
    </location>
</feature>
<dbReference type="EMBL" id="KV454291">
    <property type="protein sequence ID" value="ODQ74936.1"/>
    <property type="molecule type" value="Genomic_DNA"/>
</dbReference>
<evidence type="ECO:0000313" key="6">
    <source>
        <dbReference type="Proteomes" id="UP000094385"/>
    </source>
</evidence>
<feature type="region of interest" description="Disordered" evidence="4">
    <location>
        <begin position="343"/>
        <end position="393"/>
    </location>
</feature>